<comment type="caution">
    <text evidence="2">The sequence shown here is derived from an EMBL/GenBank/DDBJ whole genome shotgun (WGS) entry which is preliminary data.</text>
</comment>
<proteinExistence type="predicted"/>
<evidence type="ECO:0000313" key="2">
    <source>
        <dbReference type="EMBL" id="MCU4725785.1"/>
    </source>
</evidence>
<evidence type="ECO:0000313" key="4">
    <source>
        <dbReference type="Proteomes" id="UP001209746"/>
    </source>
</evidence>
<name>A0AAE3I8P9_9EURY</name>
<accession>A0AAE3I8P9</accession>
<dbReference type="Proteomes" id="UP001208186">
    <property type="component" value="Unassembled WGS sequence"/>
</dbReference>
<dbReference type="RefSeq" id="WP_315910501.1">
    <property type="nucleotide sequence ID" value="NZ_JAOPKD010000001.1"/>
</dbReference>
<gene>
    <name evidence="2" type="ORF">OB914_02205</name>
    <name evidence="1" type="ORF">OB916_00815</name>
</gene>
<keyword evidence="3" id="KW-1185">Reference proteome</keyword>
<evidence type="ECO:0000313" key="3">
    <source>
        <dbReference type="Proteomes" id="UP001208186"/>
    </source>
</evidence>
<dbReference type="EMBL" id="JAOPKC010000001">
    <property type="protein sequence ID" value="MCU4716610.1"/>
    <property type="molecule type" value="Genomic_DNA"/>
</dbReference>
<protein>
    <submittedName>
        <fullName evidence="2">Uncharacterized protein</fullName>
    </submittedName>
</protein>
<organism evidence="2 4">
    <name type="scientific">Halapricum hydrolyticum</name>
    <dbReference type="NCBI Taxonomy" id="2979991"/>
    <lineage>
        <taxon>Archaea</taxon>
        <taxon>Methanobacteriati</taxon>
        <taxon>Methanobacteriota</taxon>
        <taxon>Stenosarchaea group</taxon>
        <taxon>Halobacteria</taxon>
        <taxon>Halobacteriales</taxon>
        <taxon>Haloarculaceae</taxon>
        <taxon>Halapricum</taxon>
    </lineage>
</organism>
<sequence>MATSEKELRKVQAELDAAAFHAYDLDREQTAFVLDDFHQVQDPRLMDDGYFEMVLEKYDDLA</sequence>
<reference evidence="2" key="1">
    <citation type="submission" date="2023-02" db="EMBL/GenBank/DDBJ databases">
        <title>Enrichment on poylsaccharides allowed isolation of novel metabolic and taxonomic groups of Haloarchaea.</title>
        <authorList>
            <person name="Sorokin D.Y."/>
            <person name="Elcheninov A.G."/>
            <person name="Khizhniak T.V."/>
            <person name="Kolganova T.V."/>
            <person name="Kublanov I.V."/>
        </authorList>
    </citation>
    <scope>NUCLEOTIDE SEQUENCE</scope>
    <source>
        <strain evidence="1 3">HArc-curdl5-1</strain>
        <strain evidence="2">HArc-curdl7</strain>
    </source>
</reference>
<dbReference type="Proteomes" id="UP001209746">
    <property type="component" value="Unassembled WGS sequence"/>
</dbReference>
<evidence type="ECO:0000313" key="1">
    <source>
        <dbReference type="EMBL" id="MCU4716610.1"/>
    </source>
</evidence>
<dbReference type="EMBL" id="JAOPKD010000001">
    <property type="protein sequence ID" value="MCU4725785.1"/>
    <property type="molecule type" value="Genomic_DNA"/>
</dbReference>
<dbReference type="AlphaFoldDB" id="A0AAE3I8P9"/>